<evidence type="ECO:0000313" key="4">
    <source>
        <dbReference type="WBParaSite" id="ECPE_0000924201-mRNA-1"/>
    </source>
</evidence>
<dbReference type="WBParaSite" id="ECPE_0000924201-mRNA-1">
    <property type="protein sequence ID" value="ECPE_0000924201-mRNA-1"/>
    <property type="gene ID" value="ECPE_0000924201"/>
</dbReference>
<feature type="compositionally biased region" description="Basic and acidic residues" evidence="1">
    <location>
        <begin position="870"/>
        <end position="879"/>
    </location>
</feature>
<name>A0A183AQH9_9TREM</name>
<dbReference type="InterPro" id="IPR026173">
    <property type="entry name" value="SPAG17"/>
</dbReference>
<feature type="compositionally biased region" description="Polar residues" evidence="1">
    <location>
        <begin position="851"/>
        <end position="861"/>
    </location>
</feature>
<feature type="compositionally biased region" description="Polar residues" evidence="1">
    <location>
        <begin position="880"/>
        <end position="889"/>
    </location>
</feature>
<reference evidence="4" key="1">
    <citation type="submission" date="2016-06" db="UniProtKB">
        <authorList>
            <consortium name="WormBaseParasite"/>
        </authorList>
    </citation>
    <scope>IDENTIFICATION</scope>
</reference>
<feature type="region of interest" description="Disordered" evidence="1">
    <location>
        <begin position="821"/>
        <end position="889"/>
    </location>
</feature>
<dbReference type="GO" id="GO:1904158">
    <property type="term" value="P:axonemal central apparatus assembly"/>
    <property type="evidence" value="ECO:0007669"/>
    <property type="project" value="TreeGrafter"/>
</dbReference>
<dbReference type="GO" id="GO:0005576">
    <property type="term" value="C:extracellular region"/>
    <property type="evidence" value="ECO:0007669"/>
    <property type="project" value="GOC"/>
</dbReference>
<protein>
    <submittedName>
        <fullName evidence="4">Myb-like domain-containing protein</fullName>
    </submittedName>
</protein>
<feature type="region of interest" description="Disordered" evidence="1">
    <location>
        <begin position="316"/>
        <end position="361"/>
    </location>
</feature>
<feature type="compositionally biased region" description="Polar residues" evidence="1">
    <location>
        <begin position="342"/>
        <end position="359"/>
    </location>
</feature>
<sequence>MERNTNQQAPLLIHPSDKNKIRRFFGSGSAADPERLQRAEIDLLRASYPQLACLWNDKLMNRSFCASGSMVSFDSKRPHQRFSNARYQQLLYFAEKHGISEEAARGILRTGRSSSSGQVSRTSRCPSAVTFKLPSEVNAGDSEERITDQSTMSQDQQANELWSILERIQIEHSTPSRVTNSSLKNETEREPLKVDNTLFSRQINEKLVNDFSDWCVEEQMTADVMLQRIHANHYGLPRLKVIPRKTDGGFLVKVDQSFNRKLRSAHQTWSSWFHVVPVGFRAYLQLVEGEIKAWTKQQEAIYQANQLSAELERAMKNADQPAEDPIKETKHPLRRDTRSKSKINTEVSRSPSSLENQGTLIGDSEQFIVPGSLKALKREQEQALLARQETERNLGDKRARSAKRRGDANAADKSKTKKESSSASPNSGARQKHVKGHSIADGDSKSASDLTSGDGSKETFWPFVGYDVDNVVPHWTGEITHLFPTDGGTIRTERSELPNGESMLRVSLLKDGHVFTVHRIDPPTDPSDQDTDKLVENLHNENEVRAPVNDDDGSGQAEEHVATEDQGQPEEQEPDANKVISTDDIPSYYSSCTAQFSDGLQLTVAHSTQTLKLPWALTDVKEAKKENNAQQLIKDPQSTQKSNLTKDVNEPEAPSQPPPIEDTTKVDSNNEARVLQSMLATLPDGAQLTFLHMEHTEVLTYTSETGLETLGTSELTVHCSANPTQSNHYASFQNSRKSTALTMNKSVTVQSMILRMRAADAYRSTEAEEMEVERYLLANGSLVLIMKTKQKKETRIGIKILLPNGDRMERDTLVADQLYHSEQPRFPSDVSPEEEPQVTTGCMDVPAVGNSRRTSVAQSKSRVPGKSARKKAEEQKSESYLKSSQVSSSFTHPDMCNFSNYSIVVESNFQNHYIMKLKEVRCLPMKQAVAQFCGNFVLVYK</sequence>
<feature type="region of interest" description="Disordered" evidence="1">
    <location>
        <begin position="541"/>
        <end position="576"/>
    </location>
</feature>
<dbReference type="PANTHER" id="PTHR21963">
    <property type="entry name" value="PF6"/>
    <property type="match status" value="1"/>
</dbReference>
<proteinExistence type="predicted"/>
<dbReference type="GO" id="GO:1990716">
    <property type="term" value="C:axonemal central apparatus"/>
    <property type="evidence" value="ECO:0007669"/>
    <property type="project" value="TreeGrafter"/>
</dbReference>
<reference evidence="2 3" key="2">
    <citation type="submission" date="2018-11" db="EMBL/GenBank/DDBJ databases">
        <authorList>
            <consortium name="Pathogen Informatics"/>
        </authorList>
    </citation>
    <scope>NUCLEOTIDE SEQUENCE [LARGE SCALE GENOMIC DNA]</scope>
    <source>
        <strain evidence="2 3">Egypt</strain>
    </source>
</reference>
<dbReference type="AlphaFoldDB" id="A0A183AQH9"/>
<gene>
    <name evidence="2" type="ORF">ECPE_LOCUS9214</name>
</gene>
<dbReference type="Proteomes" id="UP000272942">
    <property type="component" value="Unassembled WGS sequence"/>
</dbReference>
<keyword evidence="3" id="KW-1185">Reference proteome</keyword>
<feature type="region of interest" description="Disordered" evidence="1">
    <location>
        <begin position="388"/>
        <end position="454"/>
    </location>
</feature>
<evidence type="ECO:0000256" key="1">
    <source>
        <dbReference type="SAM" id="MobiDB-lite"/>
    </source>
</evidence>
<feature type="compositionally biased region" description="Polar residues" evidence="1">
    <location>
        <begin position="628"/>
        <end position="646"/>
    </location>
</feature>
<evidence type="ECO:0000313" key="2">
    <source>
        <dbReference type="EMBL" id="VDP84989.1"/>
    </source>
</evidence>
<feature type="compositionally biased region" description="Basic and acidic residues" evidence="1">
    <location>
        <begin position="324"/>
        <end position="339"/>
    </location>
</feature>
<evidence type="ECO:0000313" key="3">
    <source>
        <dbReference type="Proteomes" id="UP000272942"/>
    </source>
</evidence>
<feature type="compositionally biased region" description="Basic and acidic residues" evidence="1">
    <location>
        <begin position="388"/>
        <end position="420"/>
    </location>
</feature>
<organism evidence="4">
    <name type="scientific">Echinostoma caproni</name>
    <dbReference type="NCBI Taxonomy" id="27848"/>
    <lineage>
        <taxon>Eukaryota</taxon>
        <taxon>Metazoa</taxon>
        <taxon>Spiralia</taxon>
        <taxon>Lophotrochozoa</taxon>
        <taxon>Platyhelminthes</taxon>
        <taxon>Trematoda</taxon>
        <taxon>Digenea</taxon>
        <taxon>Plagiorchiida</taxon>
        <taxon>Echinostomata</taxon>
        <taxon>Echinostomatoidea</taxon>
        <taxon>Echinostomatidae</taxon>
        <taxon>Echinostoma</taxon>
    </lineage>
</organism>
<feature type="region of interest" description="Disordered" evidence="1">
    <location>
        <begin position="626"/>
        <end position="666"/>
    </location>
</feature>
<dbReference type="PANTHER" id="PTHR21963:SF1">
    <property type="entry name" value="SPERM-ASSOCIATED ANTIGEN 17"/>
    <property type="match status" value="1"/>
</dbReference>
<dbReference type="GO" id="GO:0003351">
    <property type="term" value="P:epithelial cilium movement involved in extracellular fluid movement"/>
    <property type="evidence" value="ECO:0007669"/>
    <property type="project" value="TreeGrafter"/>
</dbReference>
<accession>A0A183AQH9</accession>
<dbReference type="EMBL" id="UZAN01047080">
    <property type="protein sequence ID" value="VDP84989.1"/>
    <property type="molecule type" value="Genomic_DNA"/>
</dbReference>
<dbReference type="OrthoDB" id="10257153at2759"/>